<sequence>MSSGAKVVTAIAKQTDIKKLATTGFKILPNKSNGLNNSIELTESELVSDSRLKREGMPTGGTVEGDIETELMFGVFDELIAAAFWSEWKQGQAGQPDTLEVGDTRSMFTITKDFTDIGVFHAFGACHVNSLSLDVGTDSLVSLSLGFKGLDYQHSKTTSFAKTPKKAEDSPKASGLNIGDILIDGQNIGVCVEAFKFEIDNGAEVQKCLGDNKYGGNVLAMFATISGSMTIAYSPKAHDILTNQITGATLAVQIPIEFENGKKYILKLPKVQISGDIPSPSGSDLVTAEVSFNVVGQSPVLERYTA</sequence>
<evidence type="ECO:0000313" key="3">
    <source>
        <dbReference type="Proteomes" id="UP000190435"/>
    </source>
</evidence>
<gene>
    <name evidence="1" type="ORF">B0181_11580</name>
    <name evidence="2" type="ORF">NCTC10293_02116</name>
</gene>
<accession>A0A1S9ZT95</accession>
<dbReference type="Proteomes" id="UP000255279">
    <property type="component" value="Unassembled WGS sequence"/>
</dbReference>
<evidence type="ECO:0000313" key="4">
    <source>
        <dbReference type="Proteomes" id="UP000255279"/>
    </source>
</evidence>
<evidence type="ECO:0008006" key="5">
    <source>
        <dbReference type="Google" id="ProtNLM"/>
    </source>
</evidence>
<dbReference type="EMBL" id="MUXU01000100">
    <property type="protein sequence ID" value="OOR86633.1"/>
    <property type="molecule type" value="Genomic_DNA"/>
</dbReference>
<dbReference type="InterPro" id="IPR044000">
    <property type="entry name" value="Phage_tube_2"/>
</dbReference>
<dbReference type="EMBL" id="UGQE01000004">
    <property type="protein sequence ID" value="STZ14521.1"/>
    <property type="molecule type" value="Genomic_DNA"/>
</dbReference>
<reference evidence="1 3" key="1">
    <citation type="submission" date="2017-02" db="EMBL/GenBank/DDBJ databases">
        <title>Draft genome sequence of Moraxella caviae CCUG 355 type strain.</title>
        <authorList>
            <person name="Engstrom-Jakobsson H."/>
            <person name="Salva-Serra F."/>
            <person name="Thorell K."/>
            <person name="Gonzales-Siles L."/>
            <person name="Karlsson R."/>
            <person name="Boulund F."/>
            <person name="Engstrand L."/>
            <person name="Moore E."/>
        </authorList>
    </citation>
    <scope>NUCLEOTIDE SEQUENCE [LARGE SCALE GENOMIC DNA]</scope>
    <source>
        <strain evidence="1 3">CCUG 355</strain>
    </source>
</reference>
<dbReference type="RefSeq" id="WP_078277629.1">
    <property type="nucleotide sequence ID" value="NZ_CAACXO010000027.1"/>
</dbReference>
<dbReference type="STRING" id="34060.B0181_11580"/>
<dbReference type="OrthoDB" id="6571799at2"/>
<dbReference type="AlphaFoldDB" id="A0A1S9ZT95"/>
<reference evidence="2 4" key="2">
    <citation type="submission" date="2018-06" db="EMBL/GenBank/DDBJ databases">
        <authorList>
            <consortium name="Pathogen Informatics"/>
            <person name="Doyle S."/>
        </authorList>
    </citation>
    <scope>NUCLEOTIDE SEQUENCE [LARGE SCALE GENOMIC DNA]</scope>
    <source>
        <strain evidence="2 4">NCTC10293</strain>
    </source>
</reference>
<organism evidence="1 3">
    <name type="scientific">Moraxella caviae</name>
    <dbReference type="NCBI Taxonomy" id="34060"/>
    <lineage>
        <taxon>Bacteria</taxon>
        <taxon>Pseudomonadati</taxon>
        <taxon>Pseudomonadota</taxon>
        <taxon>Gammaproteobacteria</taxon>
        <taxon>Moraxellales</taxon>
        <taxon>Moraxellaceae</taxon>
        <taxon>Moraxella</taxon>
    </lineage>
</organism>
<dbReference type="Pfam" id="PF18906">
    <property type="entry name" value="Phage_tube_2"/>
    <property type="match status" value="1"/>
</dbReference>
<protein>
    <recommendedName>
        <fullName evidence="5">Phage tail protein</fullName>
    </recommendedName>
</protein>
<keyword evidence="3" id="KW-1185">Reference proteome</keyword>
<proteinExistence type="predicted"/>
<evidence type="ECO:0000313" key="1">
    <source>
        <dbReference type="EMBL" id="OOR86633.1"/>
    </source>
</evidence>
<name>A0A1S9ZT95_9GAMM</name>
<evidence type="ECO:0000313" key="2">
    <source>
        <dbReference type="EMBL" id="STZ14521.1"/>
    </source>
</evidence>
<dbReference type="Proteomes" id="UP000190435">
    <property type="component" value="Unassembled WGS sequence"/>
</dbReference>